<keyword evidence="4" id="KW-1185">Reference proteome</keyword>
<organism evidence="3 4">
    <name type="scientific">Flavobacterium faecale</name>
    <dbReference type="NCBI Taxonomy" id="1355330"/>
    <lineage>
        <taxon>Bacteria</taxon>
        <taxon>Pseudomonadati</taxon>
        <taxon>Bacteroidota</taxon>
        <taxon>Flavobacteriia</taxon>
        <taxon>Flavobacteriales</taxon>
        <taxon>Flavobacteriaceae</taxon>
        <taxon>Flavobacterium</taxon>
    </lineage>
</organism>
<dbReference type="EMBL" id="CP020918">
    <property type="protein sequence ID" value="AWG22208.1"/>
    <property type="molecule type" value="Genomic_DNA"/>
</dbReference>
<proteinExistence type="predicted"/>
<dbReference type="OrthoDB" id="9801573at2"/>
<evidence type="ECO:0000256" key="1">
    <source>
        <dbReference type="ARBA" id="ARBA00022679"/>
    </source>
</evidence>
<sequence>MKITIVQGAFLPVPAILGGAVEKIYDKLGQEFVKMGHEVVHISRRHVSLKNVEITNGVQHIRIKGFSTPKSLAILKLYDLFYTRRTLSHIDSDIVISNTFWLPILFSSKGKGKLYVSVERRPQWQFKFYKKATKFRACSLMILEMLKVKLEKEDLKKLCYIPNPVPFDLKDFKTDKVNKILFVGRLDQEKGLHILIDAFNSIPTSVAKEWELTIVGPWELAEGGAGVEYFESLKKRGGNVNFIGPVYDQDQLSKYYYESKIFVYPIQDGTGDAGPVAPREAMSYGCATILSNHPCFDEYAVGETNCLRFNQSTDHQIEDLKEQMIRLISNPELINTIGESAKKVYEDFSTIKIAQMFITDFEKELNEK</sequence>
<dbReference type="PANTHER" id="PTHR46401">
    <property type="entry name" value="GLYCOSYLTRANSFERASE WBBK-RELATED"/>
    <property type="match status" value="1"/>
</dbReference>
<reference evidence="3 4" key="1">
    <citation type="submission" date="2017-04" db="EMBL/GenBank/DDBJ databases">
        <title>Compelte genome sequence of WV33.</title>
        <authorList>
            <person name="Lee P.C."/>
        </authorList>
    </citation>
    <scope>NUCLEOTIDE SEQUENCE [LARGE SCALE GENOMIC DNA]</scope>
    <source>
        <strain evidence="3 4">WV33</strain>
    </source>
</reference>
<feature type="domain" description="Glycosyl transferase family 1" evidence="2">
    <location>
        <begin position="173"/>
        <end position="343"/>
    </location>
</feature>
<dbReference type="Pfam" id="PF00534">
    <property type="entry name" value="Glycos_transf_1"/>
    <property type="match status" value="1"/>
</dbReference>
<dbReference type="PANTHER" id="PTHR46401:SF2">
    <property type="entry name" value="GLYCOSYLTRANSFERASE WBBK-RELATED"/>
    <property type="match status" value="1"/>
</dbReference>
<dbReference type="AlphaFoldDB" id="A0A2S1LER8"/>
<keyword evidence="1" id="KW-0808">Transferase</keyword>
<name>A0A2S1LER8_9FLAO</name>
<dbReference type="Proteomes" id="UP000244527">
    <property type="component" value="Chromosome"/>
</dbReference>
<dbReference type="KEGG" id="ffa:FFWV33_12125"/>
<dbReference type="SUPFAM" id="SSF53756">
    <property type="entry name" value="UDP-Glycosyltransferase/glycogen phosphorylase"/>
    <property type="match status" value="1"/>
</dbReference>
<evidence type="ECO:0000313" key="4">
    <source>
        <dbReference type="Proteomes" id="UP000244527"/>
    </source>
</evidence>
<evidence type="ECO:0000313" key="3">
    <source>
        <dbReference type="EMBL" id="AWG22208.1"/>
    </source>
</evidence>
<accession>A0A2S1LER8</accession>
<protein>
    <recommendedName>
        <fullName evidence="2">Glycosyl transferase family 1 domain-containing protein</fullName>
    </recommendedName>
</protein>
<dbReference type="GO" id="GO:0016757">
    <property type="term" value="F:glycosyltransferase activity"/>
    <property type="evidence" value="ECO:0007669"/>
    <property type="project" value="InterPro"/>
</dbReference>
<dbReference type="InterPro" id="IPR001296">
    <property type="entry name" value="Glyco_trans_1"/>
</dbReference>
<dbReference type="RefSeq" id="WP_108741137.1">
    <property type="nucleotide sequence ID" value="NZ_CP020918.1"/>
</dbReference>
<gene>
    <name evidence="3" type="ORF">FFWV33_12125</name>
</gene>
<dbReference type="Gene3D" id="3.40.50.2000">
    <property type="entry name" value="Glycogen Phosphorylase B"/>
    <property type="match status" value="2"/>
</dbReference>
<evidence type="ECO:0000259" key="2">
    <source>
        <dbReference type="Pfam" id="PF00534"/>
    </source>
</evidence>
<dbReference type="CDD" id="cd03801">
    <property type="entry name" value="GT4_PimA-like"/>
    <property type="match status" value="1"/>
</dbReference>